<dbReference type="InterPro" id="IPR039657">
    <property type="entry name" value="Dimethylallyltransferase"/>
</dbReference>
<dbReference type="GO" id="GO:0009824">
    <property type="term" value="F:AMP dimethylallyltransferase activity"/>
    <property type="evidence" value="ECO:0000318"/>
    <property type="project" value="GO_Central"/>
</dbReference>
<dbReference type="RefSeq" id="XP_021836837.2">
    <property type="nucleotide sequence ID" value="XM_021981145.2"/>
</dbReference>
<reference evidence="6" key="1">
    <citation type="journal article" date="2021" name="Nat. Commun.">
        <title>Genomic analyses provide insights into spinach domestication and the genetic basis of agronomic traits.</title>
        <authorList>
            <person name="Cai X."/>
            <person name="Sun X."/>
            <person name="Xu C."/>
            <person name="Sun H."/>
            <person name="Wang X."/>
            <person name="Ge C."/>
            <person name="Zhang Z."/>
            <person name="Wang Q."/>
            <person name="Fei Z."/>
            <person name="Jiao C."/>
            <person name="Wang Q."/>
        </authorList>
    </citation>
    <scope>NUCLEOTIDE SEQUENCE [LARGE SCALE GENOMIC DNA]</scope>
    <source>
        <strain evidence="6">cv. Varoflay</strain>
    </source>
</reference>
<evidence type="ECO:0000256" key="5">
    <source>
        <dbReference type="ARBA" id="ARBA00022840"/>
    </source>
</evidence>
<evidence type="ECO:0000313" key="6">
    <source>
        <dbReference type="Proteomes" id="UP000813463"/>
    </source>
</evidence>
<dbReference type="GO" id="GO:0006400">
    <property type="term" value="P:tRNA modification"/>
    <property type="evidence" value="ECO:0000318"/>
    <property type="project" value="GO_Central"/>
</dbReference>
<keyword evidence="5" id="KW-0067">ATP-binding</keyword>
<sequence>MPMELPKEKVVVIMAPTASGKSRLSVEVASRYPSEIINSDKIQVYKGLDITTNKITLEEQLGVPHHLLGNIDSVIHPELSAAEFRSRASSIISEISGRGNLPIVVGGSNSFVYALLANEFNKDLNVFSESGAQVCSELRYNCCLIWIDVSLPVLDEYIKKRVDDMIDSGGLNELAKFHQYDMLHLEPNVGLTKSIGVPEFKEYVSRYGNEMPSSKGDQKQKDLYDKAVNLMKENTCKLAKAQMEKIKFLKQRGWDIKRLDATKSFMALLQGSKNWSTIWETQVLQPTLNIVNSLLEEP</sequence>
<evidence type="ECO:0000313" key="7">
    <source>
        <dbReference type="RefSeq" id="XP_021836837.2"/>
    </source>
</evidence>
<evidence type="ECO:0000256" key="1">
    <source>
        <dbReference type="ARBA" id="ARBA00005842"/>
    </source>
</evidence>
<evidence type="ECO:0000256" key="3">
    <source>
        <dbReference type="ARBA" id="ARBA00022712"/>
    </source>
</evidence>
<protein>
    <submittedName>
        <fullName evidence="7">Adenylate isopentenyltransferase 1, chloroplastic-like</fullName>
    </submittedName>
</protein>
<dbReference type="Proteomes" id="UP000813463">
    <property type="component" value="Chromosome 3"/>
</dbReference>
<dbReference type="Gene3D" id="3.40.50.300">
    <property type="entry name" value="P-loop containing nucleotide triphosphate hydrolases"/>
    <property type="match status" value="1"/>
</dbReference>
<keyword evidence="4" id="KW-0547">Nucleotide-binding</keyword>
<keyword evidence="2" id="KW-0808">Transferase</keyword>
<dbReference type="Gene3D" id="1.10.287.890">
    <property type="entry name" value="Crystal structure of tRNA isopentenylpyrophosphate transferase (bh2366) domain"/>
    <property type="match status" value="1"/>
</dbReference>
<gene>
    <name evidence="7" type="primary">LOC110776590</name>
</gene>
<dbReference type="GO" id="GO:0005739">
    <property type="term" value="C:mitochondrion"/>
    <property type="evidence" value="ECO:0000318"/>
    <property type="project" value="GO_Central"/>
</dbReference>
<accession>A0A9R0HTS7</accession>
<proteinExistence type="inferred from homology"/>
<dbReference type="AlphaFoldDB" id="A0A9R0HTS7"/>
<dbReference type="PANTHER" id="PTHR11088">
    <property type="entry name" value="TRNA DIMETHYLALLYLTRANSFERASE"/>
    <property type="match status" value="1"/>
</dbReference>
<dbReference type="InterPro" id="IPR027417">
    <property type="entry name" value="P-loop_NTPase"/>
</dbReference>
<keyword evidence="3" id="KW-0203">Cytokinin biosynthesis</keyword>
<dbReference type="KEGG" id="soe:110776590"/>
<name>A0A9R0HTS7_SPIOL</name>
<reference evidence="7" key="2">
    <citation type="submission" date="2025-08" db="UniProtKB">
        <authorList>
            <consortium name="RefSeq"/>
        </authorList>
    </citation>
    <scope>IDENTIFICATION</scope>
    <source>
        <tissue evidence="7">Leaf</tissue>
    </source>
</reference>
<dbReference type="GO" id="GO:0009691">
    <property type="term" value="P:cytokinin biosynthetic process"/>
    <property type="evidence" value="ECO:0000318"/>
    <property type="project" value="GO_Central"/>
</dbReference>
<dbReference type="Pfam" id="PF01715">
    <property type="entry name" value="IPPT"/>
    <property type="match status" value="2"/>
</dbReference>
<dbReference type="PANTHER" id="PTHR11088:SF86">
    <property type="entry name" value="ADENYLATE ISOPENTENYLTRANSFERASE 4-RELATED"/>
    <property type="match status" value="1"/>
</dbReference>
<dbReference type="SUPFAM" id="SSF52540">
    <property type="entry name" value="P-loop containing nucleoside triphosphate hydrolases"/>
    <property type="match status" value="1"/>
</dbReference>
<comment type="similarity">
    <text evidence="1">Belongs to the IPP transferase family.</text>
</comment>
<evidence type="ECO:0000256" key="2">
    <source>
        <dbReference type="ARBA" id="ARBA00022679"/>
    </source>
</evidence>
<evidence type="ECO:0000256" key="4">
    <source>
        <dbReference type="ARBA" id="ARBA00022741"/>
    </source>
</evidence>
<dbReference type="GO" id="GO:0052381">
    <property type="term" value="F:tRNA dimethylallyltransferase activity"/>
    <property type="evidence" value="ECO:0000318"/>
    <property type="project" value="GO_Central"/>
</dbReference>
<dbReference type="GO" id="GO:0005524">
    <property type="term" value="F:ATP binding"/>
    <property type="evidence" value="ECO:0007669"/>
    <property type="project" value="UniProtKB-KW"/>
</dbReference>
<keyword evidence="6" id="KW-1185">Reference proteome</keyword>
<dbReference type="GeneID" id="110776590"/>
<organism evidence="6 7">
    <name type="scientific">Spinacia oleracea</name>
    <name type="common">Spinach</name>
    <dbReference type="NCBI Taxonomy" id="3562"/>
    <lineage>
        <taxon>Eukaryota</taxon>
        <taxon>Viridiplantae</taxon>
        <taxon>Streptophyta</taxon>
        <taxon>Embryophyta</taxon>
        <taxon>Tracheophyta</taxon>
        <taxon>Spermatophyta</taxon>
        <taxon>Magnoliopsida</taxon>
        <taxon>eudicotyledons</taxon>
        <taxon>Gunneridae</taxon>
        <taxon>Pentapetalae</taxon>
        <taxon>Caryophyllales</taxon>
        <taxon>Chenopodiaceae</taxon>
        <taxon>Chenopodioideae</taxon>
        <taxon>Anserineae</taxon>
        <taxon>Spinacia</taxon>
    </lineage>
</organism>